<organism evidence="1">
    <name type="scientific">marine metagenome</name>
    <dbReference type="NCBI Taxonomy" id="408172"/>
    <lineage>
        <taxon>unclassified sequences</taxon>
        <taxon>metagenomes</taxon>
        <taxon>ecological metagenomes</taxon>
    </lineage>
</organism>
<proteinExistence type="predicted"/>
<accession>A0A382SEA9</accession>
<feature type="non-terminal residue" evidence="1">
    <location>
        <position position="107"/>
    </location>
</feature>
<gene>
    <name evidence="1" type="ORF">METZ01_LOCUS360649</name>
</gene>
<dbReference type="AlphaFoldDB" id="A0A382SEA9"/>
<evidence type="ECO:0000313" key="1">
    <source>
        <dbReference type="EMBL" id="SVD07795.1"/>
    </source>
</evidence>
<sequence>MSFSLLSSQGSYNLYSPDLVLPSIGDGETMSFGFWIRADMPDSDGDGDDNLEDYYSLSILDLSSNVWHSSNFNSYNGANFWCGDEEVSGYMDGWIQYLDTPSISVGD</sequence>
<name>A0A382SEA9_9ZZZZ</name>
<reference evidence="1" key="1">
    <citation type="submission" date="2018-05" db="EMBL/GenBank/DDBJ databases">
        <authorList>
            <person name="Lanie J.A."/>
            <person name="Ng W.-L."/>
            <person name="Kazmierczak K.M."/>
            <person name="Andrzejewski T.M."/>
            <person name="Davidsen T.M."/>
            <person name="Wayne K.J."/>
            <person name="Tettelin H."/>
            <person name="Glass J.I."/>
            <person name="Rusch D."/>
            <person name="Podicherti R."/>
            <person name="Tsui H.-C.T."/>
            <person name="Winkler M.E."/>
        </authorList>
    </citation>
    <scope>NUCLEOTIDE SEQUENCE</scope>
</reference>
<dbReference type="EMBL" id="UINC01128203">
    <property type="protein sequence ID" value="SVD07795.1"/>
    <property type="molecule type" value="Genomic_DNA"/>
</dbReference>
<protein>
    <submittedName>
        <fullName evidence="1">Uncharacterized protein</fullName>
    </submittedName>
</protein>